<feature type="domain" description="Glutamine amidotransferase type-2" evidence="2">
    <location>
        <begin position="2"/>
        <end position="276"/>
    </location>
</feature>
<evidence type="ECO:0000313" key="3">
    <source>
        <dbReference type="EMBL" id="NUU18549.1"/>
    </source>
</evidence>
<gene>
    <name evidence="3" type="ORF">HP550_14935</name>
</gene>
<evidence type="ECO:0000313" key="4">
    <source>
        <dbReference type="Proteomes" id="UP000565724"/>
    </source>
</evidence>
<evidence type="ECO:0000256" key="1">
    <source>
        <dbReference type="ARBA" id="ARBA00022962"/>
    </source>
</evidence>
<protein>
    <submittedName>
        <fullName evidence="3">Class II glutamine amidotransferase</fullName>
    </submittedName>
</protein>
<dbReference type="CDD" id="cd01908">
    <property type="entry name" value="YafJ"/>
    <property type="match status" value="1"/>
</dbReference>
<dbReference type="PANTHER" id="PTHR43187">
    <property type="entry name" value="GLUTAMINE AMIDOTRANSFERASE DUG3-RELATED"/>
    <property type="match status" value="1"/>
</dbReference>
<keyword evidence="3" id="KW-0808">Transferase</keyword>
<reference evidence="3 4" key="1">
    <citation type="submission" date="2020-05" db="EMBL/GenBank/DDBJ databases">
        <title>Genome Sequencing of Type Strains.</title>
        <authorList>
            <person name="Lemaire J.F."/>
            <person name="Inderbitzin P."/>
            <person name="Gregorio O.A."/>
            <person name="Collins S.B."/>
            <person name="Wespe N."/>
            <person name="Knight-Connoni V."/>
        </authorList>
    </citation>
    <scope>NUCLEOTIDE SEQUENCE [LARGE SCALE GENOMIC DNA]</scope>
    <source>
        <strain evidence="3 4">ATCC 25174</strain>
    </source>
</reference>
<keyword evidence="1 3" id="KW-0315">Glutamine amidotransferase</keyword>
<keyword evidence="4" id="KW-1185">Reference proteome</keyword>
<dbReference type="InterPro" id="IPR026869">
    <property type="entry name" value="EgtC-like"/>
</dbReference>
<name>A0A7Y6DZ04_9CELL</name>
<dbReference type="RefSeq" id="WP_175348486.1">
    <property type="nucleotide sequence ID" value="NZ_JABMCI010000068.1"/>
</dbReference>
<dbReference type="SUPFAM" id="SSF56235">
    <property type="entry name" value="N-terminal nucleophile aminohydrolases (Ntn hydrolases)"/>
    <property type="match status" value="1"/>
</dbReference>
<dbReference type="EMBL" id="JABMCI010000068">
    <property type="protein sequence ID" value="NUU18549.1"/>
    <property type="molecule type" value="Genomic_DNA"/>
</dbReference>
<dbReference type="Proteomes" id="UP000565724">
    <property type="component" value="Unassembled WGS sequence"/>
</dbReference>
<organism evidence="3 4">
    <name type="scientific">Cellulomonas humilata</name>
    <dbReference type="NCBI Taxonomy" id="144055"/>
    <lineage>
        <taxon>Bacteria</taxon>
        <taxon>Bacillati</taxon>
        <taxon>Actinomycetota</taxon>
        <taxon>Actinomycetes</taxon>
        <taxon>Micrococcales</taxon>
        <taxon>Cellulomonadaceae</taxon>
        <taxon>Cellulomonas</taxon>
    </lineage>
</organism>
<dbReference type="InterPro" id="IPR017932">
    <property type="entry name" value="GATase_2_dom"/>
</dbReference>
<sequence length="276" mass="30499">MCRWLAYTGSPVLLDDLIYKPTNSLVVQSLHSRLGAEATNGDGFGVGWYDEHSPTPGVFRSIEPAWSDRNLRELAEHVRSGVVLAHIRATSGTAVQQTNCHPFRHGRWLWMHNGLLAGFSAMKRDLVLAIDPELFPLIEGSTDSEILFYLALTFGLEDDPPAAVARAVGLVEQVGRTHGIAFPVQMTVATSDGARLWTFRYSTEGQSRSLFRNADVAVLREQYPENPVLHDLADSTRIVVSEPLGDLKGAWHEVPESSCLVIEDGREELQPFRPAA</sequence>
<dbReference type="Pfam" id="PF13230">
    <property type="entry name" value="GATase_4"/>
    <property type="match status" value="1"/>
</dbReference>
<comment type="caution">
    <text evidence="3">The sequence shown here is derived from an EMBL/GenBank/DDBJ whole genome shotgun (WGS) entry which is preliminary data.</text>
</comment>
<dbReference type="PROSITE" id="PS51278">
    <property type="entry name" value="GATASE_TYPE_2"/>
    <property type="match status" value="1"/>
</dbReference>
<dbReference type="InterPro" id="IPR029055">
    <property type="entry name" value="Ntn_hydrolases_N"/>
</dbReference>
<dbReference type="AlphaFoldDB" id="A0A7Y6DZ04"/>
<accession>A0A7Y6DZ04</accession>
<evidence type="ECO:0000259" key="2">
    <source>
        <dbReference type="PROSITE" id="PS51278"/>
    </source>
</evidence>
<dbReference type="Gene3D" id="3.60.20.10">
    <property type="entry name" value="Glutamine Phosphoribosylpyrophosphate, subunit 1, domain 1"/>
    <property type="match status" value="1"/>
</dbReference>
<proteinExistence type="predicted"/>
<dbReference type="PANTHER" id="PTHR43187:SF1">
    <property type="entry name" value="GLUTAMINE AMIDOTRANSFERASE DUG3-RELATED"/>
    <property type="match status" value="1"/>
</dbReference>
<dbReference type="GO" id="GO:0016740">
    <property type="term" value="F:transferase activity"/>
    <property type="evidence" value="ECO:0007669"/>
    <property type="project" value="UniProtKB-KW"/>
</dbReference>
<dbReference type="InterPro" id="IPR052373">
    <property type="entry name" value="Gamma-glu_amide_hydrolase"/>
</dbReference>